<dbReference type="STRING" id="1538463.B0T36_20065"/>
<keyword evidence="3" id="KW-1185">Reference proteome</keyword>
<protein>
    <recommendedName>
        <fullName evidence="1">NADP-dependent oxidoreductase domain-containing protein</fullName>
    </recommendedName>
</protein>
<accession>A0A1V2TKB5</accession>
<proteinExistence type="predicted"/>
<sequence length="64" mass="7054">MKIGDINQLGRSDVMVSAVGFDGAPISNFLRPFTDRQADQMVEQARDTGVRFFDTAPFYGNGPK</sequence>
<dbReference type="AlphaFoldDB" id="A0A1V2TKB5"/>
<gene>
    <name evidence="2" type="ORF">B0T46_05910</name>
</gene>
<dbReference type="InterPro" id="IPR023210">
    <property type="entry name" value="NADP_OxRdtase_dom"/>
</dbReference>
<evidence type="ECO:0000313" key="2">
    <source>
        <dbReference type="EMBL" id="ONM49908.1"/>
    </source>
</evidence>
<dbReference type="SUPFAM" id="SSF51430">
    <property type="entry name" value="NAD(P)-linked oxidoreductase"/>
    <property type="match status" value="1"/>
</dbReference>
<organism evidence="2 3">
    <name type="scientific">Nocardia donostiensis</name>
    <dbReference type="NCBI Taxonomy" id="1538463"/>
    <lineage>
        <taxon>Bacteria</taxon>
        <taxon>Bacillati</taxon>
        <taxon>Actinomycetota</taxon>
        <taxon>Actinomycetes</taxon>
        <taxon>Mycobacteriales</taxon>
        <taxon>Nocardiaceae</taxon>
        <taxon>Nocardia</taxon>
    </lineage>
</organism>
<dbReference type="RefSeq" id="WP_077115419.1">
    <property type="nucleotide sequence ID" value="NZ_MUKP01000006.1"/>
</dbReference>
<dbReference type="Pfam" id="PF00248">
    <property type="entry name" value="Aldo_ket_red"/>
    <property type="match status" value="1"/>
</dbReference>
<dbReference type="Proteomes" id="UP000188836">
    <property type="component" value="Unassembled WGS sequence"/>
</dbReference>
<feature type="domain" description="NADP-dependent oxidoreductase" evidence="1">
    <location>
        <begin position="31"/>
        <end position="63"/>
    </location>
</feature>
<reference evidence="2 3" key="1">
    <citation type="journal article" date="2016" name="Antonie Van Leeuwenhoek">
        <title>Nocardia donostiensis sp. nov., isolated from human respiratory specimens.</title>
        <authorList>
            <person name="Ercibengoa M."/>
            <person name="Bell M."/>
            <person name="Marimon J.M."/>
            <person name="Humrighouse B."/>
            <person name="Klenk H.P."/>
            <person name="Potter G."/>
            <person name="Perez-Trallero E."/>
        </authorList>
    </citation>
    <scope>NUCLEOTIDE SEQUENCE [LARGE SCALE GENOMIC DNA]</scope>
    <source>
        <strain evidence="2 3">X1655</strain>
    </source>
</reference>
<dbReference type="Gene3D" id="3.20.20.100">
    <property type="entry name" value="NADP-dependent oxidoreductase domain"/>
    <property type="match status" value="1"/>
</dbReference>
<evidence type="ECO:0000259" key="1">
    <source>
        <dbReference type="Pfam" id="PF00248"/>
    </source>
</evidence>
<dbReference type="InterPro" id="IPR036812">
    <property type="entry name" value="NAD(P)_OxRdtase_dom_sf"/>
</dbReference>
<evidence type="ECO:0000313" key="3">
    <source>
        <dbReference type="Proteomes" id="UP000188836"/>
    </source>
</evidence>
<comment type="caution">
    <text evidence="2">The sequence shown here is derived from an EMBL/GenBank/DDBJ whole genome shotgun (WGS) entry which is preliminary data.</text>
</comment>
<name>A0A1V2TKB5_9NOCA</name>
<dbReference type="EMBL" id="MUMY01000003">
    <property type="protein sequence ID" value="ONM49908.1"/>
    <property type="molecule type" value="Genomic_DNA"/>
</dbReference>